<dbReference type="InterPro" id="IPR016032">
    <property type="entry name" value="Sig_transdc_resp-reg_C-effctor"/>
</dbReference>
<evidence type="ECO:0000313" key="6">
    <source>
        <dbReference type="EMBL" id="SCL51077.1"/>
    </source>
</evidence>
<dbReference type="STRING" id="227316.GA0070604_2278"/>
<dbReference type="CDD" id="cd15831">
    <property type="entry name" value="BTAD"/>
    <property type="match status" value="1"/>
</dbReference>
<keyword evidence="7" id="KW-1185">Reference proteome</keyword>
<evidence type="ECO:0000256" key="1">
    <source>
        <dbReference type="ARBA" id="ARBA00005820"/>
    </source>
</evidence>
<dbReference type="InterPro" id="IPR051677">
    <property type="entry name" value="AfsR-DnrI-RedD_regulator"/>
</dbReference>
<organism evidence="6 7">
    <name type="scientific">Micromonospora eburnea</name>
    <dbReference type="NCBI Taxonomy" id="227316"/>
    <lineage>
        <taxon>Bacteria</taxon>
        <taxon>Bacillati</taxon>
        <taxon>Actinomycetota</taxon>
        <taxon>Actinomycetes</taxon>
        <taxon>Micromonosporales</taxon>
        <taxon>Micromonosporaceae</taxon>
        <taxon>Micromonospora</taxon>
    </lineage>
</organism>
<dbReference type="OrthoDB" id="3208838at2"/>
<dbReference type="Pfam" id="PF00486">
    <property type="entry name" value="Trans_reg_C"/>
    <property type="match status" value="1"/>
</dbReference>
<dbReference type="SUPFAM" id="SSF48452">
    <property type="entry name" value="TPR-like"/>
    <property type="match status" value="1"/>
</dbReference>
<dbReference type="SMART" id="SM01043">
    <property type="entry name" value="BTAD"/>
    <property type="match status" value="1"/>
</dbReference>
<dbReference type="Gene3D" id="1.25.40.10">
    <property type="entry name" value="Tetratricopeptide repeat domain"/>
    <property type="match status" value="1"/>
</dbReference>
<dbReference type="GO" id="GO:0006355">
    <property type="term" value="P:regulation of DNA-templated transcription"/>
    <property type="evidence" value="ECO:0007669"/>
    <property type="project" value="InterPro"/>
</dbReference>
<dbReference type="Pfam" id="PF03704">
    <property type="entry name" value="BTAD"/>
    <property type="match status" value="1"/>
</dbReference>
<dbReference type="SUPFAM" id="SSF46894">
    <property type="entry name" value="C-terminal effector domain of the bipartite response regulators"/>
    <property type="match status" value="1"/>
</dbReference>
<keyword evidence="2" id="KW-0805">Transcription regulation</keyword>
<protein>
    <submittedName>
        <fullName evidence="6">DNA-binding transcriptional activator of the SARP family</fullName>
    </submittedName>
</protein>
<dbReference type="InterPro" id="IPR011990">
    <property type="entry name" value="TPR-like_helical_dom_sf"/>
</dbReference>
<dbReference type="InterPro" id="IPR005158">
    <property type="entry name" value="BTAD"/>
</dbReference>
<dbReference type="PANTHER" id="PTHR35807:SF1">
    <property type="entry name" value="TRANSCRIPTIONAL REGULATOR REDD"/>
    <property type="match status" value="1"/>
</dbReference>
<evidence type="ECO:0000256" key="2">
    <source>
        <dbReference type="ARBA" id="ARBA00023015"/>
    </source>
</evidence>
<dbReference type="InterPro" id="IPR036388">
    <property type="entry name" value="WH-like_DNA-bd_sf"/>
</dbReference>
<evidence type="ECO:0000256" key="4">
    <source>
        <dbReference type="ARBA" id="ARBA00023163"/>
    </source>
</evidence>
<evidence type="ECO:0000259" key="5">
    <source>
        <dbReference type="SMART" id="SM01043"/>
    </source>
</evidence>
<gene>
    <name evidence="6" type="ORF">GA0070604_2278</name>
</gene>
<dbReference type="InterPro" id="IPR001867">
    <property type="entry name" value="OmpR/PhoB-type_DNA-bd"/>
</dbReference>
<dbReference type="Gene3D" id="1.10.10.10">
    <property type="entry name" value="Winged helix-like DNA-binding domain superfamily/Winged helix DNA-binding domain"/>
    <property type="match status" value="1"/>
</dbReference>
<accession>A0A1C6UAM8</accession>
<dbReference type="AlphaFoldDB" id="A0A1C6UAM8"/>
<name>A0A1C6UAM8_9ACTN</name>
<dbReference type="EMBL" id="FMHY01000002">
    <property type="protein sequence ID" value="SCL51077.1"/>
    <property type="molecule type" value="Genomic_DNA"/>
</dbReference>
<proteinExistence type="inferred from homology"/>
<evidence type="ECO:0000313" key="7">
    <source>
        <dbReference type="Proteomes" id="UP000199696"/>
    </source>
</evidence>
<keyword evidence="4" id="KW-0804">Transcription</keyword>
<dbReference type="Proteomes" id="UP000199696">
    <property type="component" value="Unassembled WGS sequence"/>
</dbReference>
<feature type="domain" description="Bacterial transcriptional activator" evidence="5">
    <location>
        <begin position="144"/>
        <end position="290"/>
    </location>
</feature>
<sequence>MYRQRIALPPELGRRATTERNARPAAWDSYSSALRFGLLGPVVIWSADPSRDESVERRLSENKARGTLAVLLLRANRFVTQAQMSQLLWDTPPDSARSNIRSYVARVRKALDLADLGVSRLSSVKRCGPSDGGSYSLRVEPMELDADVFVRLVRRAGEEARAGAVARAAAMLRLALGLWRGDAGHADLAVADSLRAQLDALNQLRLVAQEDLLSLQLRLGEHRLLIPEIRGLLTEHQMREGLWAQLMRAHYRSGDIGGALNAYKEYWRVLDRNLGVQPGPMLQQLYRSILDRDDESV</sequence>
<comment type="similarity">
    <text evidence="1">Belongs to the AfsR/DnrI/RedD regulatory family.</text>
</comment>
<dbReference type="PANTHER" id="PTHR35807">
    <property type="entry name" value="TRANSCRIPTIONAL REGULATOR REDD-RELATED"/>
    <property type="match status" value="1"/>
</dbReference>
<dbReference type="GO" id="GO:0003677">
    <property type="term" value="F:DNA binding"/>
    <property type="evidence" value="ECO:0007669"/>
    <property type="project" value="UniProtKB-KW"/>
</dbReference>
<dbReference type="GO" id="GO:0000160">
    <property type="term" value="P:phosphorelay signal transduction system"/>
    <property type="evidence" value="ECO:0007669"/>
    <property type="project" value="InterPro"/>
</dbReference>
<keyword evidence="3 6" id="KW-0238">DNA-binding</keyword>
<reference evidence="7" key="1">
    <citation type="submission" date="2016-06" db="EMBL/GenBank/DDBJ databases">
        <authorList>
            <person name="Varghese N."/>
            <person name="Submissions Spin"/>
        </authorList>
    </citation>
    <scope>NUCLEOTIDE SEQUENCE [LARGE SCALE GENOMIC DNA]</scope>
    <source>
        <strain evidence="7">DSM 44814</strain>
    </source>
</reference>
<evidence type="ECO:0000256" key="3">
    <source>
        <dbReference type="ARBA" id="ARBA00023125"/>
    </source>
</evidence>